<evidence type="ECO:0000313" key="12">
    <source>
        <dbReference type="Proteomes" id="UP000242317"/>
    </source>
</evidence>
<dbReference type="GO" id="GO:0004357">
    <property type="term" value="F:glutamate-cysteine ligase activity"/>
    <property type="evidence" value="ECO:0007669"/>
    <property type="project" value="UniProtKB-UniRule"/>
</dbReference>
<keyword evidence="3 8" id="KW-0436">Ligase</keyword>
<keyword evidence="6 8" id="KW-0067">ATP-binding</keyword>
<evidence type="ECO:0000259" key="10">
    <source>
        <dbReference type="Pfam" id="PF04262"/>
    </source>
</evidence>
<evidence type="ECO:0000256" key="3">
    <source>
        <dbReference type="ARBA" id="ARBA00022598"/>
    </source>
</evidence>
<dbReference type="EMBL" id="FMYK01000005">
    <property type="protein sequence ID" value="SDC45702.1"/>
    <property type="molecule type" value="Genomic_DNA"/>
</dbReference>
<reference evidence="12" key="1">
    <citation type="submission" date="2016-09" db="EMBL/GenBank/DDBJ databases">
        <authorList>
            <person name="Varghese N."/>
            <person name="Submissions S."/>
        </authorList>
    </citation>
    <scope>NUCLEOTIDE SEQUENCE [LARGE SCALE GENOMIC DNA]</scope>
    <source>
        <strain evidence="12">ANC 3699</strain>
    </source>
</reference>
<proteinExistence type="inferred from homology"/>
<dbReference type="GO" id="GO:0005524">
    <property type="term" value="F:ATP binding"/>
    <property type="evidence" value="ECO:0007669"/>
    <property type="project" value="UniProtKB-KW"/>
</dbReference>
<name>A0A1G6LR05_9GAMM</name>
<dbReference type="EC" id="6.3.2.2" evidence="8"/>
<keyword evidence="4 8" id="KW-0317">Glutathione biosynthesis</keyword>
<evidence type="ECO:0000256" key="1">
    <source>
        <dbReference type="ARBA" id="ARBA00005006"/>
    </source>
</evidence>
<dbReference type="Proteomes" id="UP000242317">
    <property type="component" value="Unassembled WGS sequence"/>
</dbReference>
<comment type="pathway">
    <text evidence="1 8 9">Sulfur metabolism; glutathione biosynthesis; glutathione from L-cysteine and L-glutamate: step 1/2.</text>
</comment>
<gene>
    <name evidence="8" type="primary">gshA</name>
    <name evidence="11" type="ORF">SAMN05421749_105150</name>
</gene>
<dbReference type="AlphaFoldDB" id="A0A1G6LR05"/>
<dbReference type="UniPathway" id="UPA00142">
    <property type="reaction ID" value="UER00209"/>
</dbReference>
<dbReference type="InterPro" id="IPR006334">
    <property type="entry name" value="Glut_cys_ligase"/>
</dbReference>
<comment type="catalytic activity">
    <reaction evidence="7 8 9">
        <text>L-cysteine + L-glutamate + ATP = gamma-L-glutamyl-L-cysteine + ADP + phosphate + H(+)</text>
        <dbReference type="Rhea" id="RHEA:13285"/>
        <dbReference type="ChEBI" id="CHEBI:15378"/>
        <dbReference type="ChEBI" id="CHEBI:29985"/>
        <dbReference type="ChEBI" id="CHEBI:30616"/>
        <dbReference type="ChEBI" id="CHEBI:35235"/>
        <dbReference type="ChEBI" id="CHEBI:43474"/>
        <dbReference type="ChEBI" id="CHEBI:58173"/>
        <dbReference type="ChEBI" id="CHEBI:456216"/>
        <dbReference type="EC" id="6.3.2.2"/>
    </reaction>
</comment>
<dbReference type="HAMAP" id="MF_00578">
    <property type="entry name" value="Glu_cys_ligase"/>
    <property type="match status" value="1"/>
</dbReference>
<comment type="similarity">
    <text evidence="2 8">Belongs to the glutamate--cysteine ligase type 1 family. Type 1 subfamily.</text>
</comment>
<dbReference type="GO" id="GO:0046872">
    <property type="term" value="F:metal ion binding"/>
    <property type="evidence" value="ECO:0007669"/>
    <property type="project" value="TreeGrafter"/>
</dbReference>
<accession>A0A1G6LR05</accession>
<evidence type="ECO:0000256" key="7">
    <source>
        <dbReference type="ARBA" id="ARBA00048819"/>
    </source>
</evidence>
<dbReference type="NCBIfam" id="TIGR01434">
    <property type="entry name" value="glu_cys_ligase"/>
    <property type="match status" value="1"/>
</dbReference>
<dbReference type="Gene3D" id="3.30.590.20">
    <property type="match status" value="1"/>
</dbReference>
<dbReference type="Pfam" id="PF04262">
    <property type="entry name" value="Glu_cys_ligase"/>
    <property type="match status" value="1"/>
</dbReference>
<dbReference type="RefSeq" id="WP_092619972.1">
    <property type="nucleotide sequence ID" value="NZ_FMYK01000005.1"/>
</dbReference>
<dbReference type="OrthoDB" id="9803907at2"/>
<evidence type="ECO:0000256" key="8">
    <source>
        <dbReference type="HAMAP-Rule" id="MF_00578"/>
    </source>
</evidence>
<sequence>MTTPSNNIKHILDQIDYTFFQDMQRGIERESLRMQANGFLSQQAHPMALGAALTHPTITTDYSEALLEFITPPTKSITDTLSILKDIHSFTYQHLPEGESLWSLSMPCMLDSQDENIPIAQYGTSNLGQFKTLYRKGLAVRYGRRMQTISGVHYNLSFPDELFATLQQQESDLTLKNLSLQDYRSHRYFGLIRNFLRQIPLVIYLLGASPSICRCFVTGREHNLQELVKGTMYLPHATALRMGKLGYQNSAQRKLGIHYNNLSGYLAGIREATQCSYPEFTALGLDDADGNPIQINDHVLQIENEYYSVIRPKQTPQAGESPSDALQARGVAYVELRAVDVNPFSPIGINADTASFLETLALYCLLSDSPEIDEAEQAMLDRNQLLVVERGREPQLQIEQPTSGDTTTQVDFQTWIQQQLNAMQPCASILDQALGQQTSASEALYQSAWALMQARSLDSSKTLSAQMLQQTTELGGTWAFGANLAAQYQEYYQSHTLSADTQQQFEQAATESLKAQQQLEAQTHISFQDYLKPYRRLTEQHSCVSAIV</sequence>
<dbReference type="InterPro" id="IPR007370">
    <property type="entry name" value="Glu_cys_ligase"/>
</dbReference>
<evidence type="ECO:0000256" key="2">
    <source>
        <dbReference type="ARBA" id="ARBA00008772"/>
    </source>
</evidence>
<evidence type="ECO:0000256" key="6">
    <source>
        <dbReference type="ARBA" id="ARBA00022840"/>
    </source>
</evidence>
<evidence type="ECO:0000256" key="4">
    <source>
        <dbReference type="ARBA" id="ARBA00022684"/>
    </source>
</evidence>
<dbReference type="GO" id="GO:0006750">
    <property type="term" value="P:glutathione biosynthetic process"/>
    <property type="evidence" value="ECO:0007669"/>
    <property type="project" value="UniProtKB-UniRule"/>
</dbReference>
<evidence type="ECO:0000313" key="11">
    <source>
        <dbReference type="EMBL" id="SDC45702.1"/>
    </source>
</evidence>
<organism evidence="11 12">
    <name type="scientific">Acinetobacter marinus</name>
    <dbReference type="NCBI Taxonomy" id="281375"/>
    <lineage>
        <taxon>Bacteria</taxon>
        <taxon>Pseudomonadati</taxon>
        <taxon>Pseudomonadota</taxon>
        <taxon>Gammaproteobacteria</taxon>
        <taxon>Moraxellales</taxon>
        <taxon>Moraxellaceae</taxon>
        <taxon>Acinetobacter</taxon>
    </lineage>
</organism>
<evidence type="ECO:0000256" key="5">
    <source>
        <dbReference type="ARBA" id="ARBA00022741"/>
    </source>
</evidence>
<protein>
    <recommendedName>
        <fullName evidence="8">Glutamate--cysteine ligase</fullName>
        <ecNumber evidence="8">6.3.2.2</ecNumber>
    </recommendedName>
    <alternativeName>
        <fullName evidence="8">Gamma-ECS</fullName>
        <shortName evidence="8">GCS</shortName>
    </alternativeName>
    <alternativeName>
        <fullName evidence="8">Gamma-glutamylcysteine synthetase</fullName>
    </alternativeName>
</protein>
<dbReference type="PANTHER" id="PTHR38761:SF1">
    <property type="entry name" value="GLUTAMATE--CYSTEINE LIGASE"/>
    <property type="match status" value="1"/>
</dbReference>
<feature type="domain" description="Glutamate--cysteine ligase" evidence="10">
    <location>
        <begin position="11"/>
        <end position="385"/>
    </location>
</feature>
<keyword evidence="12" id="KW-1185">Reference proteome</keyword>
<dbReference type="PANTHER" id="PTHR38761">
    <property type="entry name" value="GLUTAMATE--CYSTEINE LIGASE"/>
    <property type="match status" value="1"/>
</dbReference>
<evidence type="ECO:0000256" key="9">
    <source>
        <dbReference type="RuleBase" id="RU004391"/>
    </source>
</evidence>
<dbReference type="GO" id="GO:0005829">
    <property type="term" value="C:cytosol"/>
    <property type="evidence" value="ECO:0007669"/>
    <property type="project" value="TreeGrafter"/>
</dbReference>
<keyword evidence="5 8" id="KW-0547">Nucleotide-binding</keyword>
<dbReference type="SUPFAM" id="SSF55931">
    <property type="entry name" value="Glutamine synthetase/guanido kinase"/>
    <property type="match status" value="1"/>
</dbReference>
<dbReference type="InterPro" id="IPR014746">
    <property type="entry name" value="Gln_synth/guanido_kin_cat_dom"/>
</dbReference>